<dbReference type="InterPro" id="IPR006059">
    <property type="entry name" value="SBP"/>
</dbReference>
<sequence>MHTFMKPTALLASFMALSVLSACGTTAAPKDQAADGSVKPTAAATTQATAAVKMKTETSEELYEKAKKEGKLVVYSPSARANDAKKTFEAKYPGISVEVFKLKSNELMDKLMREQDAGLNNADVIITKEVSGAVGEEMVKPGRVYTYLPEDIAPKVDEPFRTKDGYANYLEMRTLYYNTEAYSKAPVSNWWDLTTPEWKGKSYLVDPLISPAFMDLFTAMVVNSEDMKKAYKDKFGKDIELTGTPNAGYEFIKQLYANNPVILKGSSDVLDAIGKAGTKSPAVGIAVSGDERKIEDDGLKVAPIYDLKPKTSVPDAGYLYMVKNAPHENAGKLFIRWMMGETDGQGAGVEPFNELGAWVPRSDVKTKNAIPYEQLNMWAYDHKGFYDNATKVRDFVIKLK</sequence>
<dbReference type="PANTHER" id="PTHR30006">
    <property type="entry name" value="THIAMINE-BINDING PERIPLASMIC PROTEIN-RELATED"/>
    <property type="match status" value="1"/>
</dbReference>
<proteinExistence type="predicted"/>
<reference evidence="4" key="1">
    <citation type="submission" date="2016-07" db="EMBL/GenBank/DDBJ databases">
        <authorList>
            <person name="Florea S."/>
            <person name="Webb J.S."/>
            <person name="Jaromczyk J."/>
            <person name="Schardl C.L."/>
        </authorList>
    </citation>
    <scope>NUCLEOTIDE SEQUENCE [LARGE SCALE GENOMIC DNA]</scope>
    <source>
        <strain evidence="4">CY1</strain>
    </source>
</reference>
<dbReference type="RefSeq" id="WP_079421240.1">
    <property type="nucleotide sequence ID" value="NZ_MBTG01000072.1"/>
</dbReference>
<name>A0A1V4H7K7_9BACL</name>
<feature type="chain" id="PRO_5012641067" evidence="2">
    <location>
        <begin position="28"/>
        <end position="400"/>
    </location>
</feature>
<dbReference type="Proteomes" id="UP000190626">
    <property type="component" value="Unassembled WGS sequence"/>
</dbReference>
<evidence type="ECO:0000313" key="3">
    <source>
        <dbReference type="EMBL" id="OPH46917.1"/>
    </source>
</evidence>
<comment type="caution">
    <text evidence="3">The sequence shown here is derived from an EMBL/GenBank/DDBJ whole genome shotgun (WGS) entry which is preliminary data.</text>
</comment>
<keyword evidence="1 2" id="KW-0732">Signal</keyword>
<evidence type="ECO:0000256" key="2">
    <source>
        <dbReference type="SAM" id="SignalP"/>
    </source>
</evidence>
<organism evidence="3 4">
    <name type="scientific">Paenibacillus ferrarius</name>
    <dbReference type="NCBI Taxonomy" id="1469647"/>
    <lineage>
        <taxon>Bacteria</taxon>
        <taxon>Bacillati</taxon>
        <taxon>Bacillota</taxon>
        <taxon>Bacilli</taxon>
        <taxon>Bacillales</taxon>
        <taxon>Paenibacillaceae</taxon>
        <taxon>Paenibacillus</taxon>
    </lineage>
</organism>
<dbReference type="PROSITE" id="PS51257">
    <property type="entry name" value="PROKAR_LIPOPROTEIN"/>
    <property type="match status" value="1"/>
</dbReference>
<dbReference type="SUPFAM" id="SSF53850">
    <property type="entry name" value="Periplasmic binding protein-like II"/>
    <property type="match status" value="1"/>
</dbReference>
<accession>A0A1V4H7K7</accession>
<dbReference type="Pfam" id="PF13416">
    <property type="entry name" value="SBP_bac_8"/>
    <property type="match status" value="1"/>
</dbReference>
<dbReference type="PANTHER" id="PTHR30006:SF2">
    <property type="entry name" value="ABC TRANSPORTER SUBSTRATE-BINDING PROTEIN"/>
    <property type="match status" value="1"/>
</dbReference>
<dbReference type="OrthoDB" id="366726at2"/>
<gene>
    <name evidence="3" type="ORF">BC351_13410</name>
</gene>
<evidence type="ECO:0000256" key="1">
    <source>
        <dbReference type="ARBA" id="ARBA00022729"/>
    </source>
</evidence>
<evidence type="ECO:0000313" key="4">
    <source>
        <dbReference type="Proteomes" id="UP000190626"/>
    </source>
</evidence>
<keyword evidence="4" id="KW-1185">Reference proteome</keyword>
<protein>
    <submittedName>
        <fullName evidence="3">ABC transporter substrate-binding protein</fullName>
    </submittedName>
</protein>
<dbReference type="STRING" id="1469647.BC351_13410"/>
<feature type="signal peptide" evidence="2">
    <location>
        <begin position="1"/>
        <end position="27"/>
    </location>
</feature>
<dbReference type="AlphaFoldDB" id="A0A1V4H7K7"/>
<dbReference type="EMBL" id="MBTG01000072">
    <property type="protein sequence ID" value="OPH46917.1"/>
    <property type="molecule type" value="Genomic_DNA"/>
</dbReference>
<dbReference type="Gene3D" id="3.40.190.10">
    <property type="entry name" value="Periplasmic binding protein-like II"/>
    <property type="match status" value="2"/>
</dbReference>